<evidence type="ECO:0000259" key="12">
    <source>
        <dbReference type="Pfam" id="PF03717"/>
    </source>
</evidence>
<dbReference type="InterPro" id="IPR050515">
    <property type="entry name" value="Beta-lactam/transpept"/>
</dbReference>
<keyword evidence="8" id="KW-1133">Transmembrane helix</keyword>
<keyword evidence="3" id="KW-1003">Cell membrane</keyword>
<accession>A0ABS3APF7</accession>
<dbReference type="EMBL" id="JAFITR010000005">
    <property type="protein sequence ID" value="MBN4066531.1"/>
    <property type="molecule type" value="Genomic_DNA"/>
</dbReference>
<keyword evidence="5" id="KW-0812">Transmembrane</keyword>
<feature type="domain" description="Penicillin-binding protein dimerisation" evidence="12">
    <location>
        <begin position="41"/>
        <end position="190"/>
    </location>
</feature>
<dbReference type="InterPro" id="IPR036138">
    <property type="entry name" value="PBP_dimer_sf"/>
</dbReference>
<evidence type="ECO:0000256" key="4">
    <source>
        <dbReference type="ARBA" id="ARBA00022645"/>
    </source>
</evidence>
<dbReference type="Gene3D" id="3.40.710.10">
    <property type="entry name" value="DD-peptidase/beta-lactamase superfamily"/>
    <property type="match status" value="2"/>
</dbReference>
<evidence type="ECO:0000313" key="13">
    <source>
        <dbReference type="EMBL" id="MBN4066531.1"/>
    </source>
</evidence>
<evidence type="ECO:0000256" key="3">
    <source>
        <dbReference type="ARBA" id="ARBA00022475"/>
    </source>
</evidence>
<dbReference type="Pfam" id="PF00905">
    <property type="entry name" value="Transpeptidase"/>
    <property type="match status" value="1"/>
</dbReference>
<keyword evidence="6" id="KW-0133">Cell shape</keyword>
<keyword evidence="9" id="KW-0472">Membrane</keyword>
<gene>
    <name evidence="13" type="ORF">JYU14_00400</name>
</gene>
<dbReference type="PANTHER" id="PTHR30627">
    <property type="entry name" value="PEPTIDOGLYCAN D,D-TRANSPEPTIDASE"/>
    <property type="match status" value="1"/>
</dbReference>
<keyword evidence="4" id="KW-0121">Carboxypeptidase</keyword>
<dbReference type="InterPro" id="IPR012338">
    <property type="entry name" value="Beta-lactam/transpept-like"/>
</dbReference>
<dbReference type="Pfam" id="PF03717">
    <property type="entry name" value="PBP_dimer"/>
    <property type="match status" value="2"/>
</dbReference>
<dbReference type="Gene3D" id="3.90.1310.10">
    <property type="entry name" value="Penicillin-binding protein 2a (Domain 2)"/>
    <property type="match status" value="1"/>
</dbReference>
<feature type="domain" description="Penicillin-binding protein dimerisation" evidence="12">
    <location>
        <begin position="218"/>
        <end position="272"/>
    </location>
</feature>
<protein>
    <recommendedName>
        <fullName evidence="15">Penicillin-binding protein</fullName>
    </recommendedName>
</protein>
<reference evidence="13 14" key="1">
    <citation type="submission" date="2021-02" db="EMBL/GenBank/DDBJ databases">
        <title>Activity-based single-cell genomes from oceanic crustal fluid captures similar information to metagenomic and metatranscriptomic surveys with orders of magnitude less sampling.</title>
        <authorList>
            <person name="D'Angelo T.S."/>
            <person name="Orcutt B.N."/>
        </authorList>
    </citation>
    <scope>NUCLEOTIDE SEQUENCE [LARGE SCALE GENOMIC DNA]</scope>
    <source>
        <strain evidence="13">AH-315-G07</strain>
    </source>
</reference>
<keyword evidence="10" id="KW-0961">Cell wall biogenesis/degradation</keyword>
<proteinExistence type="predicted"/>
<dbReference type="Proteomes" id="UP000722121">
    <property type="component" value="Unassembled WGS sequence"/>
</dbReference>
<dbReference type="InterPro" id="IPR001460">
    <property type="entry name" value="PCN-bd_Tpept"/>
</dbReference>
<evidence type="ECO:0008006" key="15">
    <source>
        <dbReference type="Google" id="ProtNLM"/>
    </source>
</evidence>
<evidence type="ECO:0000256" key="2">
    <source>
        <dbReference type="ARBA" id="ARBA00004236"/>
    </source>
</evidence>
<evidence type="ECO:0000256" key="8">
    <source>
        <dbReference type="ARBA" id="ARBA00022989"/>
    </source>
</evidence>
<evidence type="ECO:0000256" key="6">
    <source>
        <dbReference type="ARBA" id="ARBA00022960"/>
    </source>
</evidence>
<keyword evidence="7" id="KW-0573">Peptidoglycan synthesis</keyword>
<keyword evidence="14" id="KW-1185">Reference proteome</keyword>
<evidence type="ECO:0000313" key="14">
    <source>
        <dbReference type="Proteomes" id="UP000722121"/>
    </source>
</evidence>
<organism evidence="13 14">
    <name type="scientific">Simkania negevensis</name>
    <dbReference type="NCBI Taxonomy" id="83561"/>
    <lineage>
        <taxon>Bacteria</taxon>
        <taxon>Pseudomonadati</taxon>
        <taxon>Chlamydiota</taxon>
        <taxon>Chlamydiia</taxon>
        <taxon>Parachlamydiales</taxon>
        <taxon>Simkaniaceae</taxon>
        <taxon>Simkania</taxon>
    </lineage>
</organism>
<dbReference type="PANTHER" id="PTHR30627:SF2">
    <property type="entry name" value="PEPTIDOGLYCAN D,D-TRANSPEPTIDASE MRDA"/>
    <property type="match status" value="1"/>
</dbReference>
<evidence type="ECO:0000256" key="1">
    <source>
        <dbReference type="ARBA" id="ARBA00004167"/>
    </source>
</evidence>
<comment type="caution">
    <text evidence="13">The sequence shown here is derived from an EMBL/GenBank/DDBJ whole genome shotgun (WGS) entry which is preliminary data.</text>
</comment>
<dbReference type="InterPro" id="IPR005311">
    <property type="entry name" value="PBP_dimer"/>
</dbReference>
<evidence type="ECO:0000256" key="5">
    <source>
        <dbReference type="ARBA" id="ARBA00022692"/>
    </source>
</evidence>
<evidence type="ECO:0000256" key="7">
    <source>
        <dbReference type="ARBA" id="ARBA00022984"/>
    </source>
</evidence>
<dbReference type="SUPFAM" id="SSF56601">
    <property type="entry name" value="beta-lactamase/transpeptidase-like"/>
    <property type="match status" value="2"/>
</dbReference>
<evidence type="ECO:0000259" key="11">
    <source>
        <dbReference type="Pfam" id="PF00905"/>
    </source>
</evidence>
<dbReference type="SUPFAM" id="SSF56519">
    <property type="entry name" value="Penicillin binding protein dimerisation domain"/>
    <property type="match status" value="1"/>
</dbReference>
<sequence length="1082" mass="123801">MNVILIAMILIALRTWYLGVVQHDDGIEKARLPQKRVLISRAPRATIEDRFGEPLAINQVQYNASISYAQIREIPSVVWRKDDEGKKVKEYQRREHIQNLSQMLGETLSMDSERIEDLIHAKAAFFPHTPYVIKEDISEKEFFRLKLLEKDWLGLQPERVSKRFYPKGRSASSVIGYLGAINSREYQAITREVNLLEEVLKAESNTSPLPLPKGYRTTEEVEKRLNELKERAYTFNDLIGKAGIEAEYDEELKGFRGKMTYLCDAQGRFWKELPGAYDPIGGKKLTLTISSELQEYVEQLLAENEKLREGRSFKYTRQGLIKMQQPWIKGGAVVALDPNTGEVLALASHPRYNPNDLLPASNPEEKESRNRTVAKWYELNSHIEAIWDQQISLEKEFYSPAYGGFYDVSESLSWQSYLSFILPPTNQIRQQFEKRATTVGDAVAAQMAFDSLSAMAGGSHKPLFLIEALYEGEEEEGGEREQIRHELLQYGSHYTRAKQTLDSYVKEIQHNKDKLLFLDLCRIAVNGEAISEPLLKQIANNSLSNYRNSCCAIAKVKTFTYKETKTLFHQLDFERWRSTNQKAFLKGKRKEEDRQKRYHKPYIDHLDQEERRQLNAFWRDHFSLLTNALVLGIRPKSNDTSPQLEPYLQHFLAWHNELEQGAHHALEWAPSYQLLSQAAKTLPSPLAKEYLSSLRNYSELTRPLLGRYRGLRREEGGEYIEKNLAAAFYPLYGFSYMRSYAFRQATTIGSIFKLTTAYEALRQRYDDLVNDDQSIQHNLNPLTIVDKLERSHSRINKWNVAYRMNGEAIPQLYRGGRLPRSSSRNIGKVDLTEALATSSNPFFSLLALEHLQNPQDLVEAAKAFSFGAATHIDLPGEYAGILPDDVSYNITGLYAFAIGQHSFVVTPLQTAVMIAAIANQGKILQPVLLKNDLKEQQLPIVRQELFLPKEIREALLEGMYQSIHSDRGTGRKEHIRSYPSRSAVMQAFDAVSNDTVGKTSTAEIVKRVNLDRVIGTTIYKDVGFSAISFERKEGVETSYRPQYDKPELVVVVFLPFADYGKEAAPIALATINKWREIKAKQQ</sequence>
<evidence type="ECO:0000256" key="9">
    <source>
        <dbReference type="ARBA" id="ARBA00023136"/>
    </source>
</evidence>
<evidence type="ECO:0000256" key="10">
    <source>
        <dbReference type="ARBA" id="ARBA00023316"/>
    </source>
</evidence>
<name>A0ABS3APF7_9BACT</name>
<keyword evidence="4" id="KW-0645">Protease</keyword>
<keyword evidence="4" id="KW-0378">Hydrolase</keyword>
<feature type="domain" description="Penicillin-binding protein transpeptidase" evidence="11">
    <location>
        <begin position="826"/>
        <end position="1009"/>
    </location>
</feature>
<comment type="subcellular location">
    <subcellularLocation>
        <location evidence="2">Cell membrane</location>
    </subcellularLocation>
    <subcellularLocation>
        <location evidence="1">Membrane</location>
        <topology evidence="1">Single-pass membrane protein</topology>
    </subcellularLocation>
</comment>